<dbReference type="PROSITE" id="PS00629">
    <property type="entry name" value="IMP_1"/>
    <property type="match status" value="1"/>
</dbReference>
<feature type="binding site" evidence="7">
    <location>
        <position position="68"/>
    </location>
    <ligand>
        <name>Mg(2+)</name>
        <dbReference type="ChEBI" id="CHEBI:18420"/>
        <label>1</label>
        <note>catalytic</note>
    </ligand>
</feature>
<keyword evidence="9" id="KW-1185">Reference proteome</keyword>
<feature type="binding site" evidence="7">
    <location>
        <position position="88"/>
    </location>
    <ligand>
        <name>Mg(2+)</name>
        <dbReference type="ChEBI" id="CHEBI:18420"/>
        <label>1</label>
        <note>catalytic</note>
    </ligand>
</feature>
<evidence type="ECO:0000313" key="8">
    <source>
        <dbReference type="EMBL" id="SDN23771.1"/>
    </source>
</evidence>
<dbReference type="PRINTS" id="PR00377">
    <property type="entry name" value="IMPHPHTASES"/>
</dbReference>
<gene>
    <name evidence="8" type="ORF">SAMN04488053_101209</name>
</gene>
<comment type="cofactor">
    <cofactor evidence="2 7">
        <name>Mg(2+)</name>
        <dbReference type="ChEBI" id="CHEBI:18420"/>
    </cofactor>
</comment>
<dbReference type="GO" id="GO:0046854">
    <property type="term" value="P:phosphatidylinositol phosphate biosynthetic process"/>
    <property type="evidence" value="ECO:0007669"/>
    <property type="project" value="InterPro"/>
</dbReference>
<evidence type="ECO:0000256" key="5">
    <source>
        <dbReference type="ARBA" id="ARBA00022801"/>
    </source>
</evidence>
<dbReference type="PANTHER" id="PTHR20854">
    <property type="entry name" value="INOSITOL MONOPHOSPHATASE"/>
    <property type="match status" value="1"/>
</dbReference>
<dbReference type="Proteomes" id="UP000198778">
    <property type="component" value="Unassembled WGS sequence"/>
</dbReference>
<sequence>MNIHELKDTAVRYVEEAGIYIKEEMKKSYHIDTKANKNDLVTDVDKNVELLFKEKIEHDFPEHRLMGEEGSFEDIKDLDGIVWILDPIDGTMNFVHMSTNFAVSVGIFENGKPLIGIILDVMNGELFVSLTGEGAYLNDKKLPLLEEKPLDEAIVSFNTGWVLKDEKLQHIVKQVRGTRSFGSAALELAYVAAGRLDAYISMNLAPWDVAGGYALLQEVGGIATNYEGNKLSFLDKDTLFAANPYIYREIDAQLK</sequence>
<evidence type="ECO:0000256" key="6">
    <source>
        <dbReference type="ARBA" id="ARBA00022842"/>
    </source>
</evidence>
<dbReference type="OrthoDB" id="9772456at2"/>
<dbReference type="EC" id="3.1.3.25" evidence="3"/>
<proteinExistence type="predicted"/>
<feature type="binding site" evidence="7">
    <location>
        <position position="86"/>
    </location>
    <ligand>
        <name>Mg(2+)</name>
        <dbReference type="ChEBI" id="CHEBI:18420"/>
        <label>1</label>
        <note>catalytic</note>
    </ligand>
</feature>
<organism evidence="8 9">
    <name type="scientific">Alkalicoccus daliensis</name>
    <dbReference type="NCBI Taxonomy" id="745820"/>
    <lineage>
        <taxon>Bacteria</taxon>
        <taxon>Bacillati</taxon>
        <taxon>Bacillota</taxon>
        <taxon>Bacilli</taxon>
        <taxon>Bacillales</taxon>
        <taxon>Bacillaceae</taxon>
        <taxon>Alkalicoccus</taxon>
    </lineage>
</organism>
<dbReference type="PROSITE" id="PS00630">
    <property type="entry name" value="IMP_2"/>
    <property type="match status" value="1"/>
</dbReference>
<feature type="binding site" evidence="7">
    <location>
        <position position="208"/>
    </location>
    <ligand>
        <name>Mg(2+)</name>
        <dbReference type="ChEBI" id="CHEBI:18420"/>
        <label>1</label>
        <note>catalytic</note>
    </ligand>
</feature>
<feature type="binding site" evidence="7">
    <location>
        <position position="89"/>
    </location>
    <ligand>
        <name>Mg(2+)</name>
        <dbReference type="ChEBI" id="CHEBI:18420"/>
        <label>1</label>
        <note>catalytic</note>
    </ligand>
</feature>
<dbReference type="FunFam" id="3.40.190.80:FF:000020">
    <property type="entry name" value="Fructose-1,6-bisphosphatase/inositol-1-monophosphatase"/>
    <property type="match status" value="1"/>
</dbReference>
<evidence type="ECO:0000256" key="2">
    <source>
        <dbReference type="ARBA" id="ARBA00001946"/>
    </source>
</evidence>
<dbReference type="STRING" id="745820.SAMN04488053_101209"/>
<dbReference type="InterPro" id="IPR020550">
    <property type="entry name" value="Inositol_monophosphatase_CS"/>
</dbReference>
<dbReference type="GO" id="GO:0008934">
    <property type="term" value="F:inositol monophosphate 1-phosphatase activity"/>
    <property type="evidence" value="ECO:0007669"/>
    <property type="project" value="TreeGrafter"/>
</dbReference>
<dbReference type="EMBL" id="FNIL01000001">
    <property type="protein sequence ID" value="SDN23771.1"/>
    <property type="molecule type" value="Genomic_DNA"/>
</dbReference>
<keyword evidence="6 7" id="KW-0460">Magnesium</keyword>
<name>A0A1G9ZS79_9BACI</name>
<dbReference type="GO" id="GO:0007165">
    <property type="term" value="P:signal transduction"/>
    <property type="evidence" value="ECO:0007669"/>
    <property type="project" value="TreeGrafter"/>
</dbReference>
<accession>A0A1G9ZS79</accession>
<keyword evidence="4 7" id="KW-0479">Metal-binding</keyword>
<evidence type="ECO:0000313" key="9">
    <source>
        <dbReference type="Proteomes" id="UP000198778"/>
    </source>
</evidence>
<dbReference type="FunFam" id="3.30.540.10:FF:000003">
    <property type="entry name" value="Inositol-1-monophosphatase"/>
    <property type="match status" value="1"/>
</dbReference>
<comment type="catalytic activity">
    <reaction evidence="1">
        <text>a myo-inositol phosphate + H2O = myo-inositol + phosphate</text>
        <dbReference type="Rhea" id="RHEA:24056"/>
        <dbReference type="ChEBI" id="CHEBI:15377"/>
        <dbReference type="ChEBI" id="CHEBI:17268"/>
        <dbReference type="ChEBI" id="CHEBI:43474"/>
        <dbReference type="ChEBI" id="CHEBI:84139"/>
        <dbReference type="EC" id="3.1.3.25"/>
    </reaction>
</comment>
<evidence type="ECO:0000256" key="7">
    <source>
        <dbReference type="PIRSR" id="PIRSR600760-2"/>
    </source>
</evidence>
<dbReference type="PANTHER" id="PTHR20854:SF4">
    <property type="entry name" value="INOSITOL-1-MONOPHOSPHATASE-RELATED"/>
    <property type="match status" value="1"/>
</dbReference>
<evidence type="ECO:0000256" key="3">
    <source>
        <dbReference type="ARBA" id="ARBA00013106"/>
    </source>
</evidence>
<dbReference type="Gene3D" id="3.40.190.80">
    <property type="match status" value="1"/>
</dbReference>
<dbReference type="InterPro" id="IPR020583">
    <property type="entry name" value="Inositol_monoP_metal-BS"/>
</dbReference>
<protein>
    <recommendedName>
        <fullName evidence="3">inositol-phosphate phosphatase</fullName>
        <ecNumber evidence="3">3.1.3.25</ecNumber>
    </recommendedName>
</protein>
<dbReference type="SUPFAM" id="SSF56655">
    <property type="entry name" value="Carbohydrate phosphatase"/>
    <property type="match status" value="1"/>
</dbReference>
<evidence type="ECO:0000256" key="1">
    <source>
        <dbReference type="ARBA" id="ARBA00001033"/>
    </source>
</evidence>
<dbReference type="RefSeq" id="WP_090839708.1">
    <property type="nucleotide sequence ID" value="NZ_FNIL01000001.1"/>
</dbReference>
<dbReference type="GO" id="GO:0006020">
    <property type="term" value="P:inositol metabolic process"/>
    <property type="evidence" value="ECO:0007669"/>
    <property type="project" value="TreeGrafter"/>
</dbReference>
<reference evidence="9" key="1">
    <citation type="submission" date="2016-10" db="EMBL/GenBank/DDBJ databases">
        <authorList>
            <person name="Varghese N."/>
            <person name="Submissions S."/>
        </authorList>
    </citation>
    <scope>NUCLEOTIDE SEQUENCE [LARGE SCALE GENOMIC DNA]</scope>
    <source>
        <strain evidence="9">CGMCC 1.10369</strain>
    </source>
</reference>
<dbReference type="AlphaFoldDB" id="A0A1G9ZS79"/>
<dbReference type="CDD" id="cd01637">
    <property type="entry name" value="IMPase_like"/>
    <property type="match status" value="1"/>
</dbReference>
<dbReference type="GO" id="GO:0046872">
    <property type="term" value="F:metal ion binding"/>
    <property type="evidence" value="ECO:0007669"/>
    <property type="project" value="UniProtKB-KW"/>
</dbReference>
<dbReference type="Pfam" id="PF00459">
    <property type="entry name" value="Inositol_P"/>
    <property type="match status" value="1"/>
</dbReference>
<dbReference type="InterPro" id="IPR000760">
    <property type="entry name" value="Inositol_monophosphatase-like"/>
</dbReference>
<dbReference type="Gene3D" id="3.30.540.10">
    <property type="entry name" value="Fructose-1,6-Bisphosphatase, subunit A, domain 1"/>
    <property type="match status" value="1"/>
</dbReference>
<keyword evidence="5" id="KW-0378">Hydrolase</keyword>
<evidence type="ECO:0000256" key="4">
    <source>
        <dbReference type="ARBA" id="ARBA00022723"/>
    </source>
</evidence>